<sequence>MKFTANSGGPALEGPSRICSWRFALGLLLLLLLWAGGLTGTWAQPLRQPTAHRDSHTTAHVACCSYVQGSKIIDPNWYVDRGVRPIGRYGKRLLARSTRGPGPPSGPSSPVLAARAPTLRAVTSSGLRGRAGVNQQGRAASHHLAYKIVFKKM</sequence>
<dbReference type="GeneID" id="116948722"/>
<dbReference type="Pfam" id="PF15172">
    <property type="entry name" value="Prolactin_RP"/>
    <property type="match status" value="1"/>
</dbReference>
<keyword evidence="2" id="KW-1185">Reference proteome</keyword>
<evidence type="ECO:0000313" key="2">
    <source>
        <dbReference type="Proteomes" id="UP001318040"/>
    </source>
</evidence>
<dbReference type="Proteomes" id="UP001318040">
    <property type="component" value="Chromosome 34"/>
</dbReference>
<dbReference type="AlphaFoldDB" id="A0AAJ7TP72"/>
<dbReference type="RefSeq" id="XP_032821608.1">
    <property type="nucleotide sequence ID" value="XM_032965717.1"/>
</dbReference>
<protein>
    <submittedName>
        <fullName evidence="3">Uncharacterized protein LOC116948722</fullName>
    </submittedName>
</protein>
<gene>
    <name evidence="3" type="primary">LOC116948722</name>
</gene>
<organism evidence="2 3">
    <name type="scientific">Petromyzon marinus</name>
    <name type="common">Sea lamprey</name>
    <dbReference type="NCBI Taxonomy" id="7757"/>
    <lineage>
        <taxon>Eukaryota</taxon>
        <taxon>Metazoa</taxon>
        <taxon>Chordata</taxon>
        <taxon>Craniata</taxon>
        <taxon>Vertebrata</taxon>
        <taxon>Cyclostomata</taxon>
        <taxon>Hyperoartia</taxon>
        <taxon>Petromyzontiformes</taxon>
        <taxon>Petromyzontidae</taxon>
        <taxon>Petromyzon</taxon>
    </lineage>
</organism>
<feature type="signal peptide" evidence="1">
    <location>
        <begin position="1"/>
        <end position="43"/>
    </location>
</feature>
<dbReference type="InterPro" id="IPR026194">
    <property type="entry name" value="PrRP"/>
</dbReference>
<name>A0AAJ7TP72_PETMA</name>
<evidence type="ECO:0000313" key="3">
    <source>
        <dbReference type="RefSeq" id="XP_032821608.1"/>
    </source>
</evidence>
<keyword evidence="1" id="KW-0732">Signal</keyword>
<proteinExistence type="predicted"/>
<accession>A0AAJ7TP72</accession>
<dbReference type="GO" id="GO:0005179">
    <property type="term" value="F:hormone activity"/>
    <property type="evidence" value="ECO:0007669"/>
    <property type="project" value="InterPro"/>
</dbReference>
<dbReference type="KEGG" id="pmrn:116948722"/>
<evidence type="ECO:0000256" key="1">
    <source>
        <dbReference type="SAM" id="SignalP"/>
    </source>
</evidence>
<feature type="chain" id="PRO_5042525887" evidence="1">
    <location>
        <begin position="44"/>
        <end position="153"/>
    </location>
</feature>
<reference evidence="3" key="1">
    <citation type="submission" date="2025-08" db="UniProtKB">
        <authorList>
            <consortium name="RefSeq"/>
        </authorList>
    </citation>
    <scope>IDENTIFICATION</scope>
    <source>
        <tissue evidence="3">Sperm</tissue>
    </source>
</reference>